<evidence type="ECO:0000313" key="3">
    <source>
        <dbReference type="Proteomes" id="UP000267027"/>
    </source>
</evidence>
<keyword evidence="3" id="KW-1185">Reference proteome</keyword>
<accession>A0A0R3PEC2</accession>
<feature type="signal peptide" evidence="1">
    <location>
        <begin position="1"/>
        <end position="22"/>
    </location>
</feature>
<evidence type="ECO:0000256" key="1">
    <source>
        <dbReference type="SAM" id="SignalP"/>
    </source>
</evidence>
<dbReference type="Proteomes" id="UP000267027">
    <property type="component" value="Unassembled WGS sequence"/>
</dbReference>
<dbReference type="EMBL" id="UYYA01000478">
    <property type="protein sequence ID" value="VDM53986.1"/>
    <property type="molecule type" value="Genomic_DNA"/>
</dbReference>
<name>A0A0R3PEC2_ANGCS</name>
<reference evidence="2 3" key="2">
    <citation type="submission" date="2018-11" db="EMBL/GenBank/DDBJ databases">
        <authorList>
            <consortium name="Pathogen Informatics"/>
        </authorList>
    </citation>
    <scope>NUCLEOTIDE SEQUENCE [LARGE SCALE GENOMIC DNA]</scope>
    <source>
        <strain evidence="2 3">Costa Rica</strain>
    </source>
</reference>
<keyword evidence="1" id="KW-0732">Signal</keyword>
<reference evidence="4" key="1">
    <citation type="submission" date="2017-02" db="UniProtKB">
        <authorList>
            <consortium name="WormBaseParasite"/>
        </authorList>
    </citation>
    <scope>IDENTIFICATION</scope>
</reference>
<dbReference type="WBParaSite" id="ACOC_0000240001-mRNA-1">
    <property type="protein sequence ID" value="ACOC_0000240001-mRNA-1"/>
    <property type="gene ID" value="ACOC_0000240001"/>
</dbReference>
<organism evidence="4">
    <name type="scientific">Angiostrongylus costaricensis</name>
    <name type="common">Nematode worm</name>
    <dbReference type="NCBI Taxonomy" id="334426"/>
    <lineage>
        <taxon>Eukaryota</taxon>
        <taxon>Metazoa</taxon>
        <taxon>Ecdysozoa</taxon>
        <taxon>Nematoda</taxon>
        <taxon>Chromadorea</taxon>
        <taxon>Rhabditida</taxon>
        <taxon>Rhabditina</taxon>
        <taxon>Rhabditomorpha</taxon>
        <taxon>Strongyloidea</taxon>
        <taxon>Metastrongylidae</taxon>
        <taxon>Angiostrongylus</taxon>
    </lineage>
</organism>
<evidence type="ECO:0000313" key="4">
    <source>
        <dbReference type="WBParaSite" id="ACOC_0000240001-mRNA-1"/>
    </source>
</evidence>
<feature type="chain" id="PRO_5043130051" evidence="1">
    <location>
        <begin position="23"/>
        <end position="106"/>
    </location>
</feature>
<evidence type="ECO:0000313" key="2">
    <source>
        <dbReference type="EMBL" id="VDM53986.1"/>
    </source>
</evidence>
<sequence>MLFCSFQHKGIAWTVLLPLVYSSNLIVNEYGAGSIRGSPAVAEPFRSVIVDRFVSLSMVSSFIIELSDLRSSVRLVPFRRSRRHLRPLHVHTSTVEDAASATLFLA</sequence>
<gene>
    <name evidence="2" type="ORF">ACOC_LOCUS2401</name>
</gene>
<protein>
    <submittedName>
        <fullName evidence="4">Secreted protein</fullName>
    </submittedName>
</protein>
<dbReference type="AlphaFoldDB" id="A0A0R3PEC2"/>
<proteinExistence type="predicted"/>